<evidence type="ECO:0000256" key="1">
    <source>
        <dbReference type="ARBA" id="ARBA00010062"/>
    </source>
</evidence>
<protein>
    <recommendedName>
        <fullName evidence="3">Rhodanese domain-containing protein</fullName>
    </recommendedName>
</protein>
<evidence type="ECO:0000259" key="3">
    <source>
        <dbReference type="PROSITE" id="PS50206"/>
    </source>
</evidence>
<dbReference type="InterPro" id="IPR028082">
    <property type="entry name" value="Peripla_BP_I"/>
</dbReference>
<feature type="domain" description="Rhodanese" evidence="3">
    <location>
        <begin position="357"/>
        <end position="383"/>
    </location>
</feature>
<name>A0A2S7SQB8_9BACT</name>
<accession>A0A2S7SQB8</accession>
<dbReference type="InterPro" id="IPR028081">
    <property type="entry name" value="Leu-bd"/>
</dbReference>
<dbReference type="Pfam" id="PF13458">
    <property type="entry name" value="Peripla_BP_6"/>
    <property type="match status" value="1"/>
</dbReference>
<comment type="caution">
    <text evidence="4">The sequence shown here is derived from an EMBL/GenBank/DDBJ whole genome shotgun (WGS) entry which is preliminary data.</text>
</comment>
<sequence length="383" mass="41963">MITKIGLLLPKSSIYPTISFDMMAGLRLSLQEAGMGGIEIITESIGVGGNNKLIYGACEKLLMGGCRIVAAYINPTTAESLEPLFEAGNGILISLDAGYHYRSTHQKLNHVFFLSLQGALGSRMITNRAIEDGNKRIAYAGSFYEAGYRSAYACHCAIVSGEGEMTFNHVTKLSRREFSLEPLTTFLGDNNTTDAVFASFCGDMLQDFCTTAANEIVLKNKQVYGAPFVGDEQWLQQSPYPGFDIKVCMPWVKELDNPENAQFKSVVGKENNVNFFSFLGWEAGIVAAAALMAINTKDAVEKLEGFRFDSPRGAIMLDAETHECHAPMYDAVVVKDDIAGNCNIRIIGISEQTDTQRQLLFNDIRTVVGGFSSWFNAYGCLES</sequence>
<reference evidence="4 5" key="1">
    <citation type="submission" date="2018-01" db="EMBL/GenBank/DDBJ databases">
        <title>A novel member of the phylum Bacteroidetes isolated from glacier ice.</title>
        <authorList>
            <person name="Liu Q."/>
            <person name="Xin Y.-H."/>
        </authorList>
    </citation>
    <scope>NUCLEOTIDE SEQUENCE [LARGE SCALE GENOMIC DNA]</scope>
    <source>
        <strain evidence="4 5">RB1R16</strain>
    </source>
</reference>
<dbReference type="InterPro" id="IPR001763">
    <property type="entry name" value="Rhodanese-like_dom"/>
</dbReference>
<evidence type="ECO:0000313" key="4">
    <source>
        <dbReference type="EMBL" id="PQJ09102.1"/>
    </source>
</evidence>
<dbReference type="EMBL" id="PPSL01000008">
    <property type="protein sequence ID" value="PQJ09102.1"/>
    <property type="molecule type" value="Genomic_DNA"/>
</dbReference>
<keyword evidence="5" id="KW-1185">Reference proteome</keyword>
<dbReference type="SUPFAM" id="SSF53822">
    <property type="entry name" value="Periplasmic binding protein-like I"/>
    <property type="match status" value="1"/>
</dbReference>
<proteinExistence type="inferred from homology"/>
<dbReference type="OrthoDB" id="947273at2"/>
<comment type="similarity">
    <text evidence="1">Belongs to the leucine-binding protein family.</text>
</comment>
<dbReference type="Proteomes" id="UP000239872">
    <property type="component" value="Unassembled WGS sequence"/>
</dbReference>
<evidence type="ECO:0000313" key="5">
    <source>
        <dbReference type="Proteomes" id="UP000239872"/>
    </source>
</evidence>
<dbReference type="Gene3D" id="3.40.50.2300">
    <property type="match status" value="2"/>
</dbReference>
<dbReference type="RefSeq" id="WP_105041223.1">
    <property type="nucleotide sequence ID" value="NZ_PPSL01000008.1"/>
</dbReference>
<gene>
    <name evidence="4" type="ORF">CJD36_021255</name>
</gene>
<dbReference type="PROSITE" id="PS50206">
    <property type="entry name" value="RHODANESE_3"/>
    <property type="match status" value="1"/>
</dbReference>
<organism evidence="4 5">
    <name type="scientific">Flavipsychrobacter stenotrophus</name>
    <dbReference type="NCBI Taxonomy" id="2077091"/>
    <lineage>
        <taxon>Bacteria</taxon>
        <taxon>Pseudomonadati</taxon>
        <taxon>Bacteroidota</taxon>
        <taxon>Chitinophagia</taxon>
        <taxon>Chitinophagales</taxon>
        <taxon>Chitinophagaceae</taxon>
        <taxon>Flavipsychrobacter</taxon>
    </lineage>
</organism>
<evidence type="ECO:0000256" key="2">
    <source>
        <dbReference type="ARBA" id="ARBA00022729"/>
    </source>
</evidence>
<dbReference type="AlphaFoldDB" id="A0A2S7SQB8"/>
<keyword evidence="2" id="KW-0732">Signal</keyword>